<evidence type="ECO:0000313" key="2">
    <source>
        <dbReference type="EMBL" id="PTQ89695.1"/>
    </source>
</evidence>
<dbReference type="OrthoDB" id="9788155at2"/>
<feature type="signal peptide" evidence="1">
    <location>
        <begin position="1"/>
        <end position="27"/>
    </location>
</feature>
<name>A0A2T5J050_9GAMM</name>
<keyword evidence="1" id="KW-0732">Signal</keyword>
<dbReference type="PANTHER" id="PTHR40572:SF1">
    <property type="entry name" value="PROTEIN BAX"/>
    <property type="match status" value="1"/>
</dbReference>
<proteinExistence type="predicted"/>
<evidence type="ECO:0000256" key="1">
    <source>
        <dbReference type="SAM" id="SignalP"/>
    </source>
</evidence>
<organism evidence="2 3">
    <name type="scientific">Agitococcus lubricus</name>
    <dbReference type="NCBI Taxonomy" id="1077255"/>
    <lineage>
        <taxon>Bacteria</taxon>
        <taxon>Pseudomonadati</taxon>
        <taxon>Pseudomonadota</taxon>
        <taxon>Gammaproteobacteria</taxon>
        <taxon>Moraxellales</taxon>
        <taxon>Moraxellaceae</taxon>
        <taxon>Agitococcus</taxon>
    </lineage>
</organism>
<reference evidence="2 3" key="1">
    <citation type="submission" date="2018-04" db="EMBL/GenBank/DDBJ databases">
        <title>Genomic Encyclopedia of Archaeal and Bacterial Type Strains, Phase II (KMG-II): from individual species to whole genera.</title>
        <authorList>
            <person name="Goeker M."/>
        </authorList>
    </citation>
    <scope>NUCLEOTIDE SEQUENCE [LARGE SCALE GENOMIC DNA]</scope>
    <source>
        <strain evidence="2 3">DSM 5822</strain>
    </source>
</reference>
<keyword evidence="3" id="KW-1185">Reference proteome</keyword>
<gene>
    <name evidence="2" type="ORF">C8N29_10518</name>
</gene>
<feature type="chain" id="PRO_5015713019" evidence="1">
    <location>
        <begin position="28"/>
        <end position="214"/>
    </location>
</feature>
<evidence type="ECO:0000313" key="3">
    <source>
        <dbReference type="Proteomes" id="UP000244223"/>
    </source>
</evidence>
<dbReference type="EMBL" id="QAON01000005">
    <property type="protein sequence ID" value="PTQ89695.1"/>
    <property type="molecule type" value="Genomic_DNA"/>
</dbReference>
<sequence>MMLSRCLPIYGILSLLLCGFSPVHSSAATTPQPAIYPLEQAIALYNQQILHQRQRITVIAQRYLNEDDISESDFNWLKKMADDYQLAPQQRGDKLFFETLLSRVDYLPTSVIVAQALMESGLSSYKISNPFGIPCSARCTARLSDALQDYAKRLNTSDEYQTFRQLRLTIRQHGKVSTAQFVNSLNRHPNPISPYHQRLKTIIQHYGLDKPHKS</sequence>
<dbReference type="Gene3D" id="1.10.530.10">
    <property type="match status" value="1"/>
</dbReference>
<dbReference type="RefSeq" id="WP_107865218.1">
    <property type="nucleotide sequence ID" value="NZ_QAON01000005.1"/>
</dbReference>
<protein>
    <submittedName>
        <fullName evidence="2">Mannosyl-glycoprotein endo-beta-N-acetylglucosaminidase</fullName>
    </submittedName>
</protein>
<dbReference type="AlphaFoldDB" id="A0A2T5J050"/>
<dbReference type="Proteomes" id="UP000244223">
    <property type="component" value="Unassembled WGS sequence"/>
</dbReference>
<dbReference type="InterPro" id="IPR053195">
    <property type="entry name" value="Bax-like"/>
</dbReference>
<accession>A0A2T5J050</accession>
<comment type="caution">
    <text evidence="2">The sequence shown here is derived from an EMBL/GenBank/DDBJ whole genome shotgun (WGS) entry which is preliminary data.</text>
</comment>
<dbReference type="PANTHER" id="PTHR40572">
    <property type="entry name" value="PROTEIN BAX"/>
    <property type="match status" value="1"/>
</dbReference>